<name>A0A4V1Q2W1_9AGAR</name>
<evidence type="ECO:0000256" key="1">
    <source>
        <dbReference type="SAM" id="MobiDB-lite"/>
    </source>
</evidence>
<sequence length="519" mass="55698">MAPDFLFIFSFLFVISAQVVSCQARLTFTFTDGVQQCQPSTLLLAGDPIDEAQSGDLTLTILPLDSAPIVVPLTRLAATTRTISLTALPLSAGTRFIASLDDGSGRSTAQVSQLTTVLPGPVTQAQGNSSDCLPTGVPVSRRFVLLNNPNQCEEFTIQYNTSLVAKAPRVRLFEPNGISLALDSTSDNTTAGEAKYIMSVSQNKKVMFLIDGSNGIRETTSLISGGESSSEECLQAEKAAEAQLGITPTSGVVSKRTIIIGAASGGGAVVLIALAMVIFIIYDRKKKRRRRELASFDGSRMFQSSNEKGFQRSNLAETSRIRTGSVVDPTYTSVPLEPVNQGNITPTRTPVDTVPTLPYGRLQMSPDPQQQSPESGHHLGRPSIALSETRNVDPQTNYEADRLSLTSLDIEGMLNMAMQQSEGRSREGSIPMVLFGGSQDYSANPAISSSAVLPSPSPETPLCYRVTVLVHVKHESIFARGFGCRAGRKEVVSTFTPVIWVTVPDAWWVDGSSDITTGR</sequence>
<keyword evidence="3" id="KW-0732">Signal</keyword>
<evidence type="ECO:0000256" key="2">
    <source>
        <dbReference type="SAM" id="Phobius"/>
    </source>
</evidence>
<comment type="caution">
    <text evidence="4">The sequence shown here is derived from an EMBL/GenBank/DDBJ whole genome shotgun (WGS) entry which is preliminary data.</text>
</comment>
<feature type="signal peptide" evidence="3">
    <location>
        <begin position="1"/>
        <end position="24"/>
    </location>
</feature>
<dbReference type="Proteomes" id="UP000290288">
    <property type="component" value="Unassembled WGS sequence"/>
</dbReference>
<dbReference type="OrthoDB" id="3266941at2759"/>
<evidence type="ECO:0000313" key="4">
    <source>
        <dbReference type="EMBL" id="RXW16468.1"/>
    </source>
</evidence>
<keyword evidence="2" id="KW-0812">Transmembrane</keyword>
<feature type="compositionally biased region" description="Low complexity" evidence="1">
    <location>
        <begin position="345"/>
        <end position="358"/>
    </location>
</feature>
<keyword evidence="2" id="KW-1133">Transmembrane helix</keyword>
<feature type="transmembrane region" description="Helical" evidence="2">
    <location>
        <begin position="258"/>
        <end position="282"/>
    </location>
</feature>
<keyword evidence="2" id="KW-0472">Membrane</keyword>
<evidence type="ECO:0008006" key="6">
    <source>
        <dbReference type="Google" id="ProtNLM"/>
    </source>
</evidence>
<accession>A0A4V1Q2W1</accession>
<protein>
    <recommendedName>
        <fullName evidence="6">Mid2 domain-containing protein</fullName>
    </recommendedName>
</protein>
<proteinExistence type="predicted"/>
<organism evidence="4 5">
    <name type="scientific">Candolleomyces aberdarensis</name>
    <dbReference type="NCBI Taxonomy" id="2316362"/>
    <lineage>
        <taxon>Eukaryota</taxon>
        <taxon>Fungi</taxon>
        <taxon>Dikarya</taxon>
        <taxon>Basidiomycota</taxon>
        <taxon>Agaricomycotina</taxon>
        <taxon>Agaricomycetes</taxon>
        <taxon>Agaricomycetidae</taxon>
        <taxon>Agaricales</taxon>
        <taxon>Agaricineae</taxon>
        <taxon>Psathyrellaceae</taxon>
        <taxon>Candolleomyces</taxon>
    </lineage>
</organism>
<feature type="region of interest" description="Disordered" evidence="1">
    <location>
        <begin position="326"/>
        <end position="381"/>
    </location>
</feature>
<dbReference type="AlphaFoldDB" id="A0A4V1Q2W1"/>
<gene>
    <name evidence="4" type="ORF">EST38_g9397</name>
</gene>
<reference evidence="4 5" key="1">
    <citation type="submission" date="2019-01" db="EMBL/GenBank/DDBJ databases">
        <title>Draft genome sequence of Psathyrella aberdarensis IHI B618.</title>
        <authorList>
            <person name="Buettner E."/>
            <person name="Kellner H."/>
        </authorList>
    </citation>
    <scope>NUCLEOTIDE SEQUENCE [LARGE SCALE GENOMIC DNA]</scope>
    <source>
        <strain evidence="4 5">IHI B618</strain>
    </source>
</reference>
<evidence type="ECO:0000313" key="5">
    <source>
        <dbReference type="Proteomes" id="UP000290288"/>
    </source>
</evidence>
<dbReference type="EMBL" id="SDEE01000435">
    <property type="protein sequence ID" value="RXW16468.1"/>
    <property type="molecule type" value="Genomic_DNA"/>
</dbReference>
<keyword evidence="5" id="KW-1185">Reference proteome</keyword>
<feature type="chain" id="PRO_5020502245" description="Mid2 domain-containing protein" evidence="3">
    <location>
        <begin position="25"/>
        <end position="519"/>
    </location>
</feature>
<evidence type="ECO:0000256" key="3">
    <source>
        <dbReference type="SAM" id="SignalP"/>
    </source>
</evidence>